<feature type="domain" description="Ketopantoate reductase C-terminal" evidence="5">
    <location>
        <begin position="195"/>
        <end position="336"/>
    </location>
</feature>
<dbReference type="InterPro" id="IPR036291">
    <property type="entry name" value="NAD(P)-bd_dom_sf"/>
</dbReference>
<dbReference type="SUPFAM" id="SSF48179">
    <property type="entry name" value="6-phosphogluconate dehydrogenase C-terminal domain-like"/>
    <property type="match status" value="1"/>
</dbReference>
<dbReference type="PROSITE" id="PS51257">
    <property type="entry name" value="PROKAR_LIPOPROTEIN"/>
    <property type="match status" value="1"/>
</dbReference>
<feature type="domain" description="Ketopantoate reductase N-terminal" evidence="4">
    <location>
        <begin position="6"/>
        <end position="150"/>
    </location>
</feature>
<organism evidence="6">
    <name type="scientific">Caldilineaceae bacterium SB0661_bin_32</name>
    <dbReference type="NCBI Taxonomy" id="2605255"/>
    <lineage>
        <taxon>Bacteria</taxon>
        <taxon>Bacillati</taxon>
        <taxon>Chloroflexota</taxon>
        <taxon>Caldilineae</taxon>
        <taxon>Caldilineales</taxon>
        <taxon>Caldilineaceae</taxon>
    </lineage>
</organism>
<evidence type="ECO:0000259" key="4">
    <source>
        <dbReference type="Pfam" id="PF02558"/>
    </source>
</evidence>
<name>A0A6B1D5L6_9CHLR</name>
<dbReference type="InterPro" id="IPR051402">
    <property type="entry name" value="KPR-Related"/>
</dbReference>
<dbReference type="SUPFAM" id="SSF51735">
    <property type="entry name" value="NAD(P)-binding Rossmann-fold domains"/>
    <property type="match status" value="1"/>
</dbReference>
<dbReference type="GO" id="GO:0008677">
    <property type="term" value="F:2-dehydropantoate 2-reductase activity"/>
    <property type="evidence" value="ECO:0007669"/>
    <property type="project" value="UniProtKB-EC"/>
</dbReference>
<dbReference type="Pfam" id="PF08546">
    <property type="entry name" value="ApbA_C"/>
    <property type="match status" value="1"/>
</dbReference>
<gene>
    <name evidence="6" type="ORF">F4X14_07670</name>
</gene>
<dbReference type="InterPro" id="IPR013332">
    <property type="entry name" value="KPR_N"/>
</dbReference>
<dbReference type="GO" id="GO:0005737">
    <property type="term" value="C:cytoplasm"/>
    <property type="evidence" value="ECO:0007669"/>
    <property type="project" value="TreeGrafter"/>
</dbReference>
<comment type="caution">
    <text evidence="6">The sequence shown here is derived from an EMBL/GenBank/DDBJ whole genome shotgun (WGS) entry which is preliminary data.</text>
</comment>
<sequence length="363" mass="37847">MDSLRILIIGAGAIGCFVGGRLASAGHAVTLVGRARTTAALQTRGLALYAADGAVERVPSVNAVASVQEAFPGTYDIAVLAVKSYDTATVLDEMASAEAGPPPAILSLQNGVGNEEEIAARFGPQQVLAGTITAPVEVREPGVVQVTKPTFAIGLAEFRGDGEDAGSSSLSSLLSLLSSQFTTAGLPAKVYDDANGMKWSKLLMNMIGNATSAILAEPPGVTFADPRIADLEIDALREALRVMAAAGIRPLNVEKYPLRALAPLLRWCPRPLLRTALHRVVGGARGGKMPSLYLDLASGKRGSEVAWYNGAIVRKGVEVGVETPVNRLLTETVRQLAAEPQLRAGWRGDFEQLAAAAGEEAGS</sequence>
<keyword evidence="2" id="KW-0521">NADP</keyword>
<dbReference type="InterPro" id="IPR003710">
    <property type="entry name" value="ApbA"/>
</dbReference>
<dbReference type="InterPro" id="IPR013328">
    <property type="entry name" value="6PGD_dom2"/>
</dbReference>
<dbReference type="NCBIfam" id="TIGR00745">
    <property type="entry name" value="apbA_panE"/>
    <property type="match status" value="1"/>
</dbReference>
<dbReference type="PANTHER" id="PTHR21708:SF26">
    <property type="entry name" value="2-DEHYDROPANTOATE 2-REDUCTASE"/>
    <property type="match status" value="1"/>
</dbReference>
<proteinExistence type="inferred from homology"/>
<dbReference type="PANTHER" id="PTHR21708">
    <property type="entry name" value="PROBABLE 2-DEHYDROPANTOATE 2-REDUCTASE"/>
    <property type="match status" value="1"/>
</dbReference>
<evidence type="ECO:0000256" key="1">
    <source>
        <dbReference type="ARBA" id="ARBA00007870"/>
    </source>
</evidence>
<dbReference type="Pfam" id="PF02558">
    <property type="entry name" value="ApbA"/>
    <property type="match status" value="1"/>
</dbReference>
<dbReference type="Gene3D" id="1.10.1040.10">
    <property type="entry name" value="N-(1-d-carboxylethyl)-l-norvaline Dehydrogenase, domain 2"/>
    <property type="match status" value="1"/>
</dbReference>
<dbReference type="EMBL" id="VXMH01000034">
    <property type="protein sequence ID" value="MYC94834.1"/>
    <property type="molecule type" value="Genomic_DNA"/>
</dbReference>
<evidence type="ECO:0000256" key="2">
    <source>
        <dbReference type="ARBA" id="ARBA00022857"/>
    </source>
</evidence>
<protein>
    <submittedName>
        <fullName evidence="6">2-dehydropantoate 2-reductase</fullName>
        <ecNumber evidence="6">1.1.1.169</ecNumber>
    </submittedName>
</protein>
<reference evidence="6" key="1">
    <citation type="submission" date="2019-09" db="EMBL/GenBank/DDBJ databases">
        <title>Characterisation of the sponge microbiome using genome-centric metagenomics.</title>
        <authorList>
            <person name="Engelberts J.P."/>
            <person name="Robbins S.J."/>
            <person name="De Goeij J.M."/>
            <person name="Aranda M."/>
            <person name="Bell S.C."/>
            <person name="Webster N.S."/>
        </authorList>
    </citation>
    <scope>NUCLEOTIDE SEQUENCE</scope>
    <source>
        <strain evidence="6">SB0661_bin_32</strain>
    </source>
</reference>
<dbReference type="EC" id="1.1.1.169" evidence="6"/>
<comment type="similarity">
    <text evidence="1">Belongs to the ketopantoate reductase family.</text>
</comment>
<keyword evidence="3 6" id="KW-0560">Oxidoreductase</keyword>
<dbReference type="InterPro" id="IPR013752">
    <property type="entry name" value="KPA_reductase"/>
</dbReference>
<dbReference type="AlphaFoldDB" id="A0A6B1D5L6"/>
<accession>A0A6B1D5L6</accession>
<dbReference type="GO" id="GO:0015940">
    <property type="term" value="P:pantothenate biosynthetic process"/>
    <property type="evidence" value="ECO:0007669"/>
    <property type="project" value="InterPro"/>
</dbReference>
<evidence type="ECO:0000259" key="5">
    <source>
        <dbReference type="Pfam" id="PF08546"/>
    </source>
</evidence>
<dbReference type="Gene3D" id="3.40.50.720">
    <property type="entry name" value="NAD(P)-binding Rossmann-like Domain"/>
    <property type="match status" value="1"/>
</dbReference>
<dbReference type="InterPro" id="IPR008927">
    <property type="entry name" value="6-PGluconate_DH-like_C_sf"/>
</dbReference>
<evidence type="ECO:0000313" key="6">
    <source>
        <dbReference type="EMBL" id="MYC94834.1"/>
    </source>
</evidence>
<evidence type="ECO:0000256" key="3">
    <source>
        <dbReference type="ARBA" id="ARBA00023002"/>
    </source>
</evidence>